<evidence type="ECO:0000256" key="1">
    <source>
        <dbReference type="ARBA" id="ARBA00022795"/>
    </source>
</evidence>
<evidence type="ECO:0000313" key="4">
    <source>
        <dbReference type="Proteomes" id="UP001597169"/>
    </source>
</evidence>
<comment type="caution">
    <text evidence="3">The sequence shown here is derived from an EMBL/GenBank/DDBJ whole genome shotgun (WGS) entry which is preliminary data.</text>
</comment>
<proteinExistence type="predicted"/>
<organism evidence="3 4">
    <name type="scientific">Paenibacillus provencensis</name>
    <dbReference type="NCBI Taxonomy" id="441151"/>
    <lineage>
        <taxon>Bacteria</taxon>
        <taxon>Bacillati</taxon>
        <taxon>Bacillota</taxon>
        <taxon>Bacilli</taxon>
        <taxon>Bacillales</taxon>
        <taxon>Paenibacillaceae</taxon>
        <taxon>Paenibacillus</taxon>
    </lineage>
</organism>
<keyword evidence="3" id="KW-0966">Cell projection</keyword>
<dbReference type="InterPro" id="IPR007809">
    <property type="entry name" value="FlgN-like"/>
</dbReference>
<dbReference type="InterPro" id="IPR036679">
    <property type="entry name" value="FlgN-like_sf"/>
</dbReference>
<feature type="region of interest" description="Disordered" evidence="2">
    <location>
        <begin position="144"/>
        <end position="166"/>
    </location>
</feature>
<dbReference type="Gene3D" id="1.20.58.300">
    <property type="entry name" value="FlgN-like"/>
    <property type="match status" value="1"/>
</dbReference>
<gene>
    <name evidence="3" type="ORF">ACFQ3J_18255</name>
</gene>
<dbReference type="RefSeq" id="WP_251582873.1">
    <property type="nucleotide sequence ID" value="NZ_JBHTKX010000002.1"/>
</dbReference>
<keyword evidence="3" id="KW-0282">Flagellum</keyword>
<accession>A0ABW3PYH0</accession>
<dbReference type="Pfam" id="PF05130">
    <property type="entry name" value="FlgN"/>
    <property type="match status" value="1"/>
</dbReference>
<keyword evidence="4" id="KW-1185">Reference proteome</keyword>
<evidence type="ECO:0000256" key="2">
    <source>
        <dbReference type="SAM" id="MobiDB-lite"/>
    </source>
</evidence>
<sequence length="166" mass="19090">MSLNQLIVSIEELNTCHEQLIKLGETKKQTIIKNKVNEMIAITNAESKLVKRIEELELARQEAVYGVLQERGIKSRLNLTMPELIRLIFDQADKQRLEKALGQLSDTLVTLKQLNEINQQLLKQSLSYIDFYVETLSYRPETEVTYQNPADKQHNAQSSGLFDTRA</sequence>
<evidence type="ECO:0000313" key="3">
    <source>
        <dbReference type="EMBL" id="MFD1130115.1"/>
    </source>
</evidence>
<reference evidence="4" key="1">
    <citation type="journal article" date="2019" name="Int. J. Syst. Evol. Microbiol.">
        <title>The Global Catalogue of Microorganisms (GCM) 10K type strain sequencing project: providing services to taxonomists for standard genome sequencing and annotation.</title>
        <authorList>
            <consortium name="The Broad Institute Genomics Platform"/>
            <consortium name="The Broad Institute Genome Sequencing Center for Infectious Disease"/>
            <person name="Wu L."/>
            <person name="Ma J."/>
        </authorList>
    </citation>
    <scope>NUCLEOTIDE SEQUENCE [LARGE SCALE GENOMIC DNA]</scope>
    <source>
        <strain evidence="4">CCUG 53519</strain>
    </source>
</reference>
<protein>
    <submittedName>
        <fullName evidence="3">Flagellar protein FlgN</fullName>
    </submittedName>
</protein>
<keyword evidence="3" id="KW-0969">Cilium</keyword>
<keyword evidence="1" id="KW-1005">Bacterial flagellum biogenesis</keyword>
<dbReference type="Proteomes" id="UP001597169">
    <property type="component" value="Unassembled WGS sequence"/>
</dbReference>
<dbReference type="EMBL" id="JBHTKX010000002">
    <property type="protein sequence ID" value="MFD1130115.1"/>
    <property type="molecule type" value="Genomic_DNA"/>
</dbReference>
<name>A0ABW3PYH0_9BACL</name>
<dbReference type="SUPFAM" id="SSF140566">
    <property type="entry name" value="FlgN-like"/>
    <property type="match status" value="1"/>
</dbReference>